<reference evidence="1" key="2">
    <citation type="journal article" date="2015" name="Data Brief">
        <title>Shoot transcriptome of the giant reed, Arundo donax.</title>
        <authorList>
            <person name="Barrero R.A."/>
            <person name="Guerrero F.D."/>
            <person name="Moolhuijzen P."/>
            <person name="Goolsby J.A."/>
            <person name="Tidwell J."/>
            <person name="Bellgard S.E."/>
            <person name="Bellgard M.I."/>
        </authorList>
    </citation>
    <scope>NUCLEOTIDE SEQUENCE</scope>
    <source>
        <tissue evidence="1">Shoot tissue taken approximately 20 cm above the soil surface</tissue>
    </source>
</reference>
<dbReference type="EMBL" id="GBRH01226447">
    <property type="protein sequence ID" value="JAD71448.1"/>
    <property type="molecule type" value="Transcribed_RNA"/>
</dbReference>
<protein>
    <submittedName>
        <fullName evidence="1">Uncharacterized protein</fullName>
    </submittedName>
</protein>
<reference evidence="1" key="1">
    <citation type="submission" date="2014-09" db="EMBL/GenBank/DDBJ databases">
        <authorList>
            <person name="Magalhaes I.L.F."/>
            <person name="Oliveira U."/>
            <person name="Santos F.R."/>
            <person name="Vidigal T.H.D.A."/>
            <person name="Brescovit A.D."/>
            <person name="Santos A.J."/>
        </authorList>
    </citation>
    <scope>NUCLEOTIDE SEQUENCE</scope>
    <source>
        <tissue evidence="1">Shoot tissue taken approximately 20 cm above the soil surface</tissue>
    </source>
</reference>
<sequence length="13" mass="1598">MIFIIFIVVYKVI</sequence>
<evidence type="ECO:0000313" key="1">
    <source>
        <dbReference type="EMBL" id="JAD71448.1"/>
    </source>
</evidence>
<accession>A0A0A9CAG5</accession>
<name>A0A0A9CAG5_ARUDO</name>
<organism evidence="1">
    <name type="scientific">Arundo donax</name>
    <name type="common">Giant reed</name>
    <name type="synonym">Donax arundinaceus</name>
    <dbReference type="NCBI Taxonomy" id="35708"/>
    <lineage>
        <taxon>Eukaryota</taxon>
        <taxon>Viridiplantae</taxon>
        <taxon>Streptophyta</taxon>
        <taxon>Embryophyta</taxon>
        <taxon>Tracheophyta</taxon>
        <taxon>Spermatophyta</taxon>
        <taxon>Magnoliopsida</taxon>
        <taxon>Liliopsida</taxon>
        <taxon>Poales</taxon>
        <taxon>Poaceae</taxon>
        <taxon>PACMAD clade</taxon>
        <taxon>Arundinoideae</taxon>
        <taxon>Arundineae</taxon>
        <taxon>Arundo</taxon>
    </lineage>
</organism>
<proteinExistence type="predicted"/>